<dbReference type="OrthoDB" id="3176171at2759"/>
<feature type="domain" description="PX" evidence="1">
    <location>
        <begin position="15"/>
        <end position="45"/>
    </location>
</feature>
<protein>
    <submittedName>
        <fullName evidence="2">Kinesin-like protein KIF16B</fullName>
    </submittedName>
</protein>
<accession>A0A5B7FVM5</accession>
<dbReference type="AlphaFoldDB" id="A0A5B7FVM5"/>
<evidence type="ECO:0000259" key="1">
    <source>
        <dbReference type="Pfam" id="PF00787"/>
    </source>
</evidence>
<evidence type="ECO:0000313" key="2">
    <source>
        <dbReference type="EMBL" id="MPC50612.1"/>
    </source>
</evidence>
<dbReference type="GO" id="GO:0035091">
    <property type="term" value="F:phosphatidylinositol binding"/>
    <property type="evidence" value="ECO:0007669"/>
    <property type="project" value="InterPro"/>
</dbReference>
<proteinExistence type="predicted"/>
<dbReference type="SUPFAM" id="SSF64268">
    <property type="entry name" value="PX domain"/>
    <property type="match status" value="1"/>
</dbReference>
<reference evidence="2 3" key="1">
    <citation type="submission" date="2019-05" db="EMBL/GenBank/DDBJ databases">
        <title>Another draft genome of Portunus trituberculatus and its Hox gene families provides insights of decapod evolution.</title>
        <authorList>
            <person name="Jeong J.-H."/>
            <person name="Song I."/>
            <person name="Kim S."/>
            <person name="Choi T."/>
            <person name="Kim D."/>
            <person name="Ryu S."/>
            <person name="Kim W."/>
        </authorList>
    </citation>
    <scope>NUCLEOTIDE SEQUENCE [LARGE SCALE GENOMIC DNA]</scope>
    <source>
        <tissue evidence="2">Muscle</tissue>
    </source>
</reference>
<organism evidence="2 3">
    <name type="scientific">Portunus trituberculatus</name>
    <name type="common">Swimming crab</name>
    <name type="synonym">Neptunus trituberculatus</name>
    <dbReference type="NCBI Taxonomy" id="210409"/>
    <lineage>
        <taxon>Eukaryota</taxon>
        <taxon>Metazoa</taxon>
        <taxon>Ecdysozoa</taxon>
        <taxon>Arthropoda</taxon>
        <taxon>Crustacea</taxon>
        <taxon>Multicrustacea</taxon>
        <taxon>Malacostraca</taxon>
        <taxon>Eumalacostraca</taxon>
        <taxon>Eucarida</taxon>
        <taxon>Decapoda</taxon>
        <taxon>Pleocyemata</taxon>
        <taxon>Brachyura</taxon>
        <taxon>Eubrachyura</taxon>
        <taxon>Portunoidea</taxon>
        <taxon>Portunidae</taxon>
        <taxon>Portuninae</taxon>
        <taxon>Portunus</taxon>
    </lineage>
</organism>
<dbReference type="Proteomes" id="UP000324222">
    <property type="component" value="Unassembled WGS sequence"/>
</dbReference>
<name>A0A5B7FVM5_PORTR</name>
<dbReference type="EMBL" id="VSRR010009619">
    <property type="protein sequence ID" value="MPC50612.1"/>
    <property type="molecule type" value="Genomic_DNA"/>
</dbReference>
<dbReference type="InterPro" id="IPR001683">
    <property type="entry name" value="PX_dom"/>
</dbReference>
<evidence type="ECO:0000313" key="3">
    <source>
        <dbReference type="Proteomes" id="UP000324222"/>
    </source>
</evidence>
<dbReference type="Gene3D" id="3.30.1520.10">
    <property type="entry name" value="Phox-like domain"/>
    <property type="match status" value="1"/>
</dbReference>
<gene>
    <name evidence="2" type="primary">Kif16b</name>
    <name evidence="2" type="ORF">E2C01_044441</name>
</gene>
<keyword evidence="3" id="KW-1185">Reference proteome</keyword>
<dbReference type="Pfam" id="PF00787">
    <property type="entry name" value="PX"/>
    <property type="match status" value="1"/>
</dbReference>
<dbReference type="InterPro" id="IPR036871">
    <property type="entry name" value="PX_dom_sf"/>
</dbReference>
<comment type="caution">
    <text evidence="2">The sequence shown here is derived from an EMBL/GenBank/DDBJ whole genome shotgun (WGS) entry which is preliminary data.</text>
</comment>
<sequence>MKTCVAEGQHVEDLYFPPRRLFGNFTERVVAERRGQLEVYLQQLIVLCSDLEGSPLCGVPPSRTTLAAFSPFFQRGVFETSRYSTS</sequence>